<evidence type="ECO:0000256" key="1">
    <source>
        <dbReference type="SAM" id="Coils"/>
    </source>
</evidence>
<feature type="transmembrane region" description="Helical" evidence="2">
    <location>
        <begin position="7"/>
        <end position="25"/>
    </location>
</feature>
<reference evidence="4 5" key="1">
    <citation type="submission" date="2020-03" db="EMBL/GenBank/DDBJ databases">
        <title>Genomic Encyclopedia of Type Strains, Phase IV (KMG-IV): sequencing the most valuable type-strain genomes for metagenomic binning, comparative biology and taxonomic classification.</title>
        <authorList>
            <person name="Goeker M."/>
        </authorList>
    </citation>
    <scope>NUCLEOTIDE SEQUENCE [LARGE SCALE GENOMIC DNA]</scope>
    <source>
        <strain evidence="4 5">DSM 101599</strain>
    </source>
</reference>
<dbReference type="InterPro" id="IPR052336">
    <property type="entry name" value="MlaD_Phospholipid_Transporter"/>
</dbReference>
<dbReference type="EMBL" id="JAASQL010000005">
    <property type="protein sequence ID" value="NIJ46277.1"/>
    <property type="molecule type" value="Genomic_DNA"/>
</dbReference>
<evidence type="ECO:0000313" key="5">
    <source>
        <dbReference type="Proteomes" id="UP000745859"/>
    </source>
</evidence>
<dbReference type="RefSeq" id="WP_167190067.1">
    <property type="nucleotide sequence ID" value="NZ_JAASQL010000005.1"/>
</dbReference>
<organism evidence="4 5">
    <name type="scientific">Wenyingzhuangia heitensis</name>
    <dbReference type="NCBI Taxonomy" id="1487859"/>
    <lineage>
        <taxon>Bacteria</taxon>
        <taxon>Pseudomonadati</taxon>
        <taxon>Bacteroidota</taxon>
        <taxon>Flavobacteriia</taxon>
        <taxon>Flavobacteriales</taxon>
        <taxon>Flavobacteriaceae</taxon>
        <taxon>Wenyingzhuangia</taxon>
    </lineage>
</organism>
<evidence type="ECO:0000259" key="3">
    <source>
        <dbReference type="Pfam" id="PF02470"/>
    </source>
</evidence>
<name>A0ABX0UGY5_9FLAO</name>
<dbReference type="InterPro" id="IPR003399">
    <property type="entry name" value="Mce/MlaD"/>
</dbReference>
<protein>
    <submittedName>
        <fullName evidence="4">Phospholipid/cholesterol/gamma-HCH transport system substrate-binding protein</fullName>
    </submittedName>
</protein>
<dbReference type="Proteomes" id="UP000745859">
    <property type="component" value="Unassembled WGS sequence"/>
</dbReference>
<dbReference type="PANTHER" id="PTHR33371:SF4">
    <property type="entry name" value="INTERMEMBRANE PHOSPHOLIPID TRANSPORT SYSTEM BINDING PROTEIN MLAD"/>
    <property type="match status" value="1"/>
</dbReference>
<keyword evidence="2" id="KW-0812">Transmembrane</keyword>
<feature type="coiled-coil region" evidence="1">
    <location>
        <begin position="269"/>
        <end position="299"/>
    </location>
</feature>
<sequence>MIKISKEFKAGIATIVILGLFYWGFSYLKGRNLLRGGLNSYYTTYQNINGLRKSSAVTVNGFTVGSVIDIYFSQDPAQKGELIVEFTIEEDFKFSKNSIAKIYSAGLMGGKSLAIVPADDDSELAKPGDYLKGDVESDMLSSFTNKLNPLQSKIENAITNIDSVAHDVNVLLSDDMIGNLQSSIENINQILATLNNTSKTIDNVIAKNETNLDATLKSMSATTKNLKVFSDSLAQVKILSISKKINNTAASLDSITAGIQAGNGTLGKLTKDEKLYNNLEQASKELEELLRDMKEHPKRFVHFSLFGKKAKPYKETTDK</sequence>
<keyword evidence="2" id="KW-1133">Transmembrane helix</keyword>
<evidence type="ECO:0000256" key="2">
    <source>
        <dbReference type="SAM" id="Phobius"/>
    </source>
</evidence>
<accession>A0ABX0UGY5</accession>
<evidence type="ECO:0000313" key="4">
    <source>
        <dbReference type="EMBL" id="NIJ46277.1"/>
    </source>
</evidence>
<comment type="caution">
    <text evidence="4">The sequence shown here is derived from an EMBL/GenBank/DDBJ whole genome shotgun (WGS) entry which is preliminary data.</text>
</comment>
<feature type="domain" description="Mce/MlaD" evidence="3">
    <location>
        <begin position="40"/>
        <end position="117"/>
    </location>
</feature>
<proteinExistence type="predicted"/>
<dbReference type="Pfam" id="PF02470">
    <property type="entry name" value="MlaD"/>
    <property type="match status" value="1"/>
</dbReference>
<dbReference type="PANTHER" id="PTHR33371">
    <property type="entry name" value="INTERMEMBRANE PHOSPHOLIPID TRANSPORT SYSTEM BINDING PROTEIN MLAD-RELATED"/>
    <property type="match status" value="1"/>
</dbReference>
<keyword evidence="5" id="KW-1185">Reference proteome</keyword>
<keyword evidence="1" id="KW-0175">Coiled coil</keyword>
<gene>
    <name evidence="4" type="ORF">FHR24_002761</name>
</gene>
<keyword evidence="2" id="KW-0472">Membrane</keyword>